<proteinExistence type="predicted"/>
<keyword evidence="3" id="KW-0732">Signal</keyword>
<feature type="chain" id="PRO_5020598760" evidence="3">
    <location>
        <begin position="19"/>
        <end position="317"/>
    </location>
</feature>
<organism evidence="4 5">
    <name type="scientific">Mycoplasma testudineum</name>
    <dbReference type="NCBI Taxonomy" id="244584"/>
    <lineage>
        <taxon>Bacteria</taxon>
        <taxon>Bacillati</taxon>
        <taxon>Mycoplasmatota</taxon>
        <taxon>Mollicutes</taxon>
        <taxon>Mycoplasmataceae</taxon>
        <taxon>Mycoplasma</taxon>
    </lineage>
</organism>
<keyword evidence="1" id="KW-0175">Coiled coil</keyword>
<accession>A0A4R6ID20</accession>
<feature type="transmembrane region" description="Helical" evidence="2">
    <location>
        <begin position="175"/>
        <end position="195"/>
    </location>
</feature>
<comment type="caution">
    <text evidence="4">The sequence shown here is derived from an EMBL/GenBank/DDBJ whole genome shotgun (WGS) entry which is preliminary data.</text>
</comment>
<evidence type="ECO:0000313" key="5">
    <source>
        <dbReference type="Proteomes" id="UP000295518"/>
    </source>
</evidence>
<feature type="transmembrane region" description="Helical" evidence="2">
    <location>
        <begin position="282"/>
        <end position="304"/>
    </location>
</feature>
<evidence type="ECO:0000313" key="4">
    <source>
        <dbReference type="EMBL" id="TDO19892.1"/>
    </source>
</evidence>
<evidence type="ECO:0000256" key="2">
    <source>
        <dbReference type="SAM" id="Phobius"/>
    </source>
</evidence>
<evidence type="ECO:0000256" key="3">
    <source>
        <dbReference type="SAM" id="SignalP"/>
    </source>
</evidence>
<feature type="coiled-coil region" evidence="1">
    <location>
        <begin position="221"/>
        <end position="248"/>
    </location>
</feature>
<dbReference type="Proteomes" id="UP000295518">
    <property type="component" value="Unassembled WGS sequence"/>
</dbReference>
<dbReference type="AlphaFoldDB" id="A0A4R6ID20"/>
<protein>
    <submittedName>
        <fullName evidence="4">Uncharacterized protein</fullName>
    </submittedName>
</protein>
<dbReference type="EMBL" id="SNWN01000012">
    <property type="protein sequence ID" value="TDO19892.1"/>
    <property type="molecule type" value="Genomic_DNA"/>
</dbReference>
<keyword evidence="2" id="KW-1133">Transmembrane helix</keyword>
<keyword evidence="2" id="KW-0472">Membrane</keyword>
<keyword evidence="5" id="KW-1185">Reference proteome</keyword>
<feature type="signal peptide" evidence="3">
    <location>
        <begin position="1"/>
        <end position="18"/>
    </location>
</feature>
<keyword evidence="2" id="KW-0812">Transmembrane</keyword>
<evidence type="ECO:0000256" key="1">
    <source>
        <dbReference type="SAM" id="Coils"/>
    </source>
</evidence>
<name>A0A4R6ID20_9MOLU</name>
<dbReference type="RefSeq" id="WP_094254693.1">
    <property type="nucleotide sequence ID" value="NZ_NNCE01000004.1"/>
</dbReference>
<feature type="transmembrane region" description="Helical" evidence="2">
    <location>
        <begin position="202"/>
        <end position="224"/>
    </location>
</feature>
<reference evidence="4 5" key="1">
    <citation type="submission" date="2019-03" db="EMBL/GenBank/DDBJ databases">
        <title>Genomic Encyclopedia of Archaeal and Bacterial Type Strains, Phase II (KMG-II): from individual species to whole genera.</title>
        <authorList>
            <person name="Goeker M."/>
        </authorList>
    </citation>
    <scope>NUCLEOTIDE SEQUENCE [LARGE SCALE GENOMIC DNA]</scope>
    <source>
        <strain evidence="4 5">ATCC 700618</strain>
    </source>
</reference>
<gene>
    <name evidence="4" type="ORF">EI74_0531</name>
</gene>
<sequence length="317" mass="34396">MKRKILIISSLISGAVLAGIGTSVAVPVITSYSNNLNIQNNVNFEKAKNIYNDMFINNYGNSQATINSNFNKVADNKIIINASREQETKIIDFMSNIMVASESNDFGIDKFINIAKSMNLNIDENEIRNSINEYSANEKREIPIQLTNSVEIEKSILFRSKAKDLNDAKYEINKFIDVLVGAVAISWTVAAGYWAAAWFFGLSIPAAVAVSAFATGATAALVVIKNEYNNLQDNLNKLLDNATKITNTSIELLEAVNGLLGIAISLGQASIGLQPLAAAAVWAQPALVVLMVALGTFTITMGLFQDNIHSIINSINK</sequence>